<organism evidence="1 2">
    <name type="scientific">Panicum virgatum</name>
    <name type="common">Blackwell switchgrass</name>
    <dbReference type="NCBI Taxonomy" id="38727"/>
    <lineage>
        <taxon>Eukaryota</taxon>
        <taxon>Viridiplantae</taxon>
        <taxon>Streptophyta</taxon>
        <taxon>Embryophyta</taxon>
        <taxon>Tracheophyta</taxon>
        <taxon>Spermatophyta</taxon>
        <taxon>Magnoliopsida</taxon>
        <taxon>Liliopsida</taxon>
        <taxon>Poales</taxon>
        <taxon>Poaceae</taxon>
        <taxon>PACMAD clade</taxon>
        <taxon>Panicoideae</taxon>
        <taxon>Panicodae</taxon>
        <taxon>Paniceae</taxon>
        <taxon>Panicinae</taxon>
        <taxon>Panicum</taxon>
        <taxon>Panicum sect. Hiantes</taxon>
    </lineage>
</organism>
<protein>
    <submittedName>
        <fullName evidence="1">Uncharacterized protein</fullName>
    </submittedName>
</protein>
<dbReference type="EMBL" id="CM029037">
    <property type="protein sequence ID" value="KAG2659047.1"/>
    <property type="molecule type" value="Genomic_DNA"/>
</dbReference>
<keyword evidence="2" id="KW-1185">Reference proteome</keyword>
<gene>
    <name evidence="1" type="ORF">PVAP13_1KG336105</name>
</gene>
<name>A0A8T0XI49_PANVG</name>
<proteinExistence type="predicted"/>
<comment type="caution">
    <text evidence="1">The sequence shown here is derived from an EMBL/GenBank/DDBJ whole genome shotgun (WGS) entry which is preliminary data.</text>
</comment>
<sequence length="160" mass="17404">MDTGEWQAATFYSPVAMPWVSLGGSPTSPAALRVERPPAQQRYRLGVRARRGRAGKEDTGAAASWLVGGLGVARTASCSQVSSPGDGPDARGVVGQWWGRVNGSKLPTCGSLLRVCITRDDCSLPLIAAFISFYLLLQVNNKKVNCFFFFDEPFRLHREL</sequence>
<reference evidence="1" key="1">
    <citation type="submission" date="2020-05" db="EMBL/GenBank/DDBJ databases">
        <title>WGS assembly of Panicum virgatum.</title>
        <authorList>
            <person name="Lovell J.T."/>
            <person name="Jenkins J."/>
            <person name="Shu S."/>
            <person name="Juenger T.E."/>
            <person name="Schmutz J."/>
        </authorList>
    </citation>
    <scope>NUCLEOTIDE SEQUENCE</scope>
    <source>
        <strain evidence="1">AP13</strain>
    </source>
</reference>
<accession>A0A8T0XI49</accession>
<dbReference type="Proteomes" id="UP000823388">
    <property type="component" value="Chromosome 1K"/>
</dbReference>
<dbReference type="AlphaFoldDB" id="A0A8T0XI49"/>
<evidence type="ECO:0000313" key="1">
    <source>
        <dbReference type="EMBL" id="KAG2659047.1"/>
    </source>
</evidence>
<evidence type="ECO:0000313" key="2">
    <source>
        <dbReference type="Proteomes" id="UP000823388"/>
    </source>
</evidence>